<sequence length="574" mass="61812">MFGFNSKFIFWIIAALVLISAASAWYIFRFQSNQGLDFAFDVPETVTSGVPFELKLNFSNNSGSVLEDARLALVLPEGATFFGENPNKTIENKSLGNVGDSSLIQETYSVIIFSPEESVKDFKATLNYAPASLGARFEKSKNFSVAIKSSGVAVDLSLPESVTSGEEFDIKIKYQNVSEFDFSGLELKLEYPPSFSFSGASLKPDADNAVWRLGDLRKNSEGEFTVTGSLIGTENQTVDFNSSLSTSVAGNSYLVSRSTASTTVSSSPISLSARLNDDPDYIASAGDTLNYVISYVNTTDAPLQNVAVRARLVGEMFDLNTLQTSSAFRSSDATLIWNSANTPALSLLSPGSAGAVNFSIKTKSAYPIKRFSDKNFSVRVNTEAEVLNVPDTLGVKRVYSVYKLENKILGNISVDAQAYFRDAAAGILNGGLMPPKVGQATQFTVHWLIKNFANDASNVEARAVLGNNVKITQQAKSNVGSVPAVDPATNELVWKIDRIQANQGVVGSQIEAIFQVEVVPAGEQVGTYMQLIGPTTVKAHDDFADRELVNNDVALTTALPDDTTVGQQRGVVQP</sequence>
<organism evidence="2 3">
    <name type="scientific">Candidatus Zambryskibacteria bacterium RIFCSPLOWO2_01_FULL_45_43</name>
    <dbReference type="NCBI Taxonomy" id="1802762"/>
    <lineage>
        <taxon>Bacteria</taxon>
        <taxon>Candidatus Zambryskiibacteriota</taxon>
    </lineage>
</organism>
<name>A0A1G2U6W2_9BACT</name>
<accession>A0A1G2U6W2</accession>
<proteinExistence type="predicted"/>
<evidence type="ECO:0000259" key="1">
    <source>
        <dbReference type="Pfam" id="PF24595"/>
    </source>
</evidence>
<feature type="domain" description="DUF7619" evidence="1">
    <location>
        <begin position="281"/>
        <end position="371"/>
    </location>
</feature>
<reference evidence="2 3" key="1">
    <citation type="journal article" date="2016" name="Nat. Commun.">
        <title>Thousands of microbial genomes shed light on interconnected biogeochemical processes in an aquifer system.</title>
        <authorList>
            <person name="Anantharaman K."/>
            <person name="Brown C.T."/>
            <person name="Hug L.A."/>
            <person name="Sharon I."/>
            <person name="Castelle C.J."/>
            <person name="Probst A.J."/>
            <person name="Thomas B.C."/>
            <person name="Singh A."/>
            <person name="Wilkins M.J."/>
            <person name="Karaoz U."/>
            <person name="Brodie E.L."/>
            <person name="Williams K.H."/>
            <person name="Hubbard S.S."/>
            <person name="Banfield J.F."/>
        </authorList>
    </citation>
    <scope>NUCLEOTIDE SEQUENCE [LARGE SCALE GENOMIC DNA]</scope>
</reference>
<dbReference type="EMBL" id="MHWF01000024">
    <property type="protein sequence ID" value="OHB05226.1"/>
    <property type="molecule type" value="Genomic_DNA"/>
</dbReference>
<evidence type="ECO:0000313" key="3">
    <source>
        <dbReference type="Proteomes" id="UP000177722"/>
    </source>
</evidence>
<gene>
    <name evidence="2" type="ORF">A3B16_01995</name>
</gene>
<dbReference type="Pfam" id="PF24595">
    <property type="entry name" value="DUF7619"/>
    <property type="match status" value="1"/>
</dbReference>
<comment type="caution">
    <text evidence="2">The sequence shown here is derived from an EMBL/GenBank/DDBJ whole genome shotgun (WGS) entry which is preliminary data.</text>
</comment>
<dbReference type="AlphaFoldDB" id="A0A1G2U6W2"/>
<dbReference type="Proteomes" id="UP000177722">
    <property type="component" value="Unassembled WGS sequence"/>
</dbReference>
<dbReference type="InterPro" id="IPR055353">
    <property type="entry name" value="DUF7619"/>
</dbReference>
<protein>
    <recommendedName>
        <fullName evidence="1">DUF7619 domain-containing protein</fullName>
    </recommendedName>
</protein>
<evidence type="ECO:0000313" key="2">
    <source>
        <dbReference type="EMBL" id="OHB05226.1"/>
    </source>
</evidence>